<evidence type="ECO:0000313" key="2">
    <source>
        <dbReference type="Proteomes" id="UP000694892"/>
    </source>
</evidence>
<proteinExistence type="predicted"/>
<evidence type="ECO:0000313" key="1">
    <source>
        <dbReference type="EMBL" id="OCT94374.1"/>
    </source>
</evidence>
<reference evidence="2" key="1">
    <citation type="journal article" date="2016" name="Nature">
        <title>Genome evolution in the allotetraploid frog Xenopus laevis.</title>
        <authorList>
            <person name="Session A.M."/>
            <person name="Uno Y."/>
            <person name="Kwon T."/>
            <person name="Chapman J.A."/>
            <person name="Toyoda A."/>
            <person name="Takahashi S."/>
            <person name="Fukui A."/>
            <person name="Hikosaka A."/>
            <person name="Suzuki A."/>
            <person name="Kondo M."/>
            <person name="van Heeringen S.J."/>
            <person name="Quigley I."/>
            <person name="Heinz S."/>
            <person name="Ogino H."/>
            <person name="Ochi H."/>
            <person name="Hellsten U."/>
            <person name="Lyons J.B."/>
            <person name="Simakov O."/>
            <person name="Putnam N."/>
            <person name="Stites J."/>
            <person name="Kuroki Y."/>
            <person name="Tanaka T."/>
            <person name="Michiue T."/>
            <person name="Watanabe M."/>
            <person name="Bogdanovic O."/>
            <person name="Lister R."/>
            <person name="Georgiou G."/>
            <person name="Paranjpe S.S."/>
            <person name="van Kruijsbergen I."/>
            <person name="Shu S."/>
            <person name="Carlson J."/>
            <person name="Kinoshita T."/>
            <person name="Ohta Y."/>
            <person name="Mawaribuchi S."/>
            <person name="Jenkins J."/>
            <person name="Grimwood J."/>
            <person name="Schmutz J."/>
            <person name="Mitros T."/>
            <person name="Mozaffari S.V."/>
            <person name="Suzuki Y."/>
            <person name="Haramoto Y."/>
            <person name="Yamamoto T.S."/>
            <person name="Takagi C."/>
            <person name="Heald R."/>
            <person name="Miller K."/>
            <person name="Haudenschild C."/>
            <person name="Kitzman J."/>
            <person name="Nakayama T."/>
            <person name="Izutsu Y."/>
            <person name="Robert J."/>
            <person name="Fortriede J."/>
            <person name="Burns K."/>
            <person name="Lotay V."/>
            <person name="Karimi K."/>
            <person name="Yasuoka Y."/>
            <person name="Dichmann D.S."/>
            <person name="Flajnik M.F."/>
            <person name="Houston D.W."/>
            <person name="Shendure J."/>
            <person name="DuPasquier L."/>
            <person name="Vize P.D."/>
            <person name="Zorn A.M."/>
            <person name="Ito M."/>
            <person name="Marcotte E.M."/>
            <person name="Wallingford J.B."/>
            <person name="Ito Y."/>
            <person name="Asashima M."/>
            <person name="Ueno N."/>
            <person name="Matsuda Y."/>
            <person name="Veenstra G.J."/>
            <person name="Fujiyama A."/>
            <person name="Harland R.M."/>
            <person name="Taira M."/>
            <person name="Rokhsar D.S."/>
        </authorList>
    </citation>
    <scope>NUCLEOTIDE SEQUENCE [LARGE SCALE GENOMIC DNA]</scope>
    <source>
        <strain evidence="2">J</strain>
    </source>
</reference>
<sequence>MPKELSELKAAVATTGGAPPVTPAFNVPIQAPIEVSVAPQAAGTAYSGGDVTQEDFVESGDELSISPLREEWEVSDVQNDTEASDKGECGLGEAAGAPPFVIPEKEDCLLPEEAREFWVLQGEAAPREFRAISKVQRKINAEVHKRCGFFMPYAPRWVYQHVEAQLQEWVDLDILQYLQLDSKSLQQPDSAARQQAQDQVKGCLTRWWMGRTVLQHHVRSVYKRAPERCLSTDVVGFNGIKLVKPHRLTTCPTRLPKDGSSLKGG</sequence>
<protein>
    <submittedName>
        <fullName evidence="1">Uncharacterized protein</fullName>
    </submittedName>
</protein>
<dbReference type="AlphaFoldDB" id="A0A974DM21"/>
<name>A0A974DM21_XENLA</name>
<dbReference type="Proteomes" id="UP000694892">
    <property type="component" value="Chromosome 2L"/>
</dbReference>
<accession>A0A974DM21</accession>
<gene>
    <name evidence="1" type="ORF">XELAEV_18012045mg</name>
</gene>
<organism evidence="1 2">
    <name type="scientific">Xenopus laevis</name>
    <name type="common">African clawed frog</name>
    <dbReference type="NCBI Taxonomy" id="8355"/>
    <lineage>
        <taxon>Eukaryota</taxon>
        <taxon>Metazoa</taxon>
        <taxon>Chordata</taxon>
        <taxon>Craniata</taxon>
        <taxon>Vertebrata</taxon>
        <taxon>Euteleostomi</taxon>
        <taxon>Amphibia</taxon>
        <taxon>Batrachia</taxon>
        <taxon>Anura</taxon>
        <taxon>Pipoidea</taxon>
        <taxon>Pipidae</taxon>
        <taxon>Xenopodinae</taxon>
        <taxon>Xenopus</taxon>
        <taxon>Xenopus</taxon>
    </lineage>
</organism>
<dbReference type="EMBL" id="CM004468">
    <property type="protein sequence ID" value="OCT94374.1"/>
    <property type="molecule type" value="Genomic_DNA"/>
</dbReference>